<dbReference type="Pfam" id="PF12277">
    <property type="entry name" value="DUF3618"/>
    <property type="match status" value="1"/>
</dbReference>
<feature type="compositionally biased region" description="Basic residues" evidence="1">
    <location>
        <begin position="111"/>
        <end position="123"/>
    </location>
</feature>
<dbReference type="Proteomes" id="UP001160625">
    <property type="component" value="Unassembled WGS sequence"/>
</dbReference>
<dbReference type="InterPro" id="IPR022062">
    <property type="entry name" value="DUF3618"/>
</dbReference>
<reference evidence="2" key="1">
    <citation type="submission" date="2023-04" db="EMBL/GenBank/DDBJ databases">
        <title>Sphingomonas sp. MAHUQ-71 isolated from rice field.</title>
        <authorList>
            <person name="Huq M.A."/>
        </authorList>
    </citation>
    <scope>NUCLEOTIDE SEQUENCE</scope>
    <source>
        <strain evidence="2">MAHUQ-71</strain>
    </source>
</reference>
<evidence type="ECO:0000313" key="3">
    <source>
        <dbReference type="Proteomes" id="UP001160625"/>
    </source>
</evidence>
<proteinExistence type="predicted"/>
<accession>A0ABT6MXU6</accession>
<keyword evidence="3" id="KW-1185">Reference proteome</keyword>
<gene>
    <name evidence="2" type="ORF">QGN17_02545</name>
</gene>
<sequence length="123" mass="13172">MTSVLKRLFSNINDVDVAQSQVDAARGRLMATIEQIQQKIAPSTLMDEALEQVKTRSAELARSTSQVVRERPATVAATAAGIGLLLAAKPLSKLFAGRKAKAEEPSAPKPRSPRKRPSPKPAS</sequence>
<dbReference type="EMBL" id="JARYGZ010000001">
    <property type="protein sequence ID" value="MDH7637601.1"/>
    <property type="molecule type" value="Genomic_DNA"/>
</dbReference>
<evidence type="ECO:0000256" key="1">
    <source>
        <dbReference type="SAM" id="MobiDB-lite"/>
    </source>
</evidence>
<evidence type="ECO:0000313" key="2">
    <source>
        <dbReference type="EMBL" id="MDH7637601.1"/>
    </source>
</evidence>
<name>A0ABT6MXU6_9SPHN</name>
<organism evidence="2 3">
    <name type="scientific">Sphingomonas oryzagri</name>
    <dbReference type="NCBI Taxonomy" id="3042314"/>
    <lineage>
        <taxon>Bacteria</taxon>
        <taxon>Pseudomonadati</taxon>
        <taxon>Pseudomonadota</taxon>
        <taxon>Alphaproteobacteria</taxon>
        <taxon>Sphingomonadales</taxon>
        <taxon>Sphingomonadaceae</taxon>
        <taxon>Sphingomonas</taxon>
    </lineage>
</organism>
<protein>
    <submittedName>
        <fullName evidence="2">DUF3618 domain-containing protein</fullName>
    </submittedName>
</protein>
<dbReference type="RefSeq" id="WP_281042947.1">
    <property type="nucleotide sequence ID" value="NZ_JARYGZ010000001.1"/>
</dbReference>
<comment type="caution">
    <text evidence="2">The sequence shown here is derived from an EMBL/GenBank/DDBJ whole genome shotgun (WGS) entry which is preliminary data.</text>
</comment>
<feature type="region of interest" description="Disordered" evidence="1">
    <location>
        <begin position="97"/>
        <end position="123"/>
    </location>
</feature>